<gene>
    <name evidence="1" type="ORF">B7R77_17100</name>
</gene>
<protein>
    <submittedName>
        <fullName evidence="1">Uncharacterized protein</fullName>
    </submittedName>
</protein>
<dbReference type="EMBL" id="NCTK01000001">
    <property type="protein sequence ID" value="OYQ14791.1"/>
    <property type="molecule type" value="Genomic_DNA"/>
</dbReference>
<organism evidence="1 2">
    <name type="scientific">Ralstonia solanacearum K60</name>
    <dbReference type="NCBI Taxonomy" id="1091042"/>
    <lineage>
        <taxon>Bacteria</taxon>
        <taxon>Pseudomonadati</taxon>
        <taxon>Pseudomonadota</taxon>
        <taxon>Betaproteobacteria</taxon>
        <taxon>Burkholderiales</taxon>
        <taxon>Burkholderiaceae</taxon>
        <taxon>Ralstonia</taxon>
        <taxon>Ralstonia solanacearum species complex</taxon>
    </lineage>
</organism>
<accession>A0AAP7ZR36</accession>
<dbReference type="AlphaFoldDB" id="A0AAP7ZR36"/>
<reference evidence="1 2" key="1">
    <citation type="submission" date="2017-04" db="EMBL/GenBank/DDBJ databases">
        <title>Genome Announcement: Closed genomes of Ralstonia solanacearum strains K60, UW551, and UW700.</title>
        <authorList>
            <person name="Hayes M."/>
            <person name="Macintyre A.M."/>
            <person name="Allen C."/>
        </authorList>
    </citation>
    <scope>NUCLEOTIDE SEQUENCE [LARGE SCALE GENOMIC DNA]</scope>
    <source>
        <strain evidence="1 2">UW25</strain>
    </source>
</reference>
<comment type="caution">
    <text evidence="1">The sequence shown here is derived from an EMBL/GenBank/DDBJ whole genome shotgun (WGS) entry which is preliminary data.</text>
</comment>
<dbReference type="Proteomes" id="UP000216164">
    <property type="component" value="Unassembled WGS sequence"/>
</dbReference>
<proteinExistence type="predicted"/>
<dbReference type="RefSeq" id="WP_003267602.1">
    <property type="nucleotide sequence ID" value="NZ_NCTK01000001.1"/>
</dbReference>
<evidence type="ECO:0000313" key="2">
    <source>
        <dbReference type="Proteomes" id="UP000216164"/>
    </source>
</evidence>
<name>A0AAP7ZR36_RALSL</name>
<evidence type="ECO:0000313" key="1">
    <source>
        <dbReference type="EMBL" id="OYQ14791.1"/>
    </source>
</evidence>
<sequence>MAFINTSFSKVTGLKVEPVQFHKLPADGDGPGYVFATQMLRVTTWDGSNTSLLLHIENGCQSLATGEVVTFCARPAGAVA</sequence>